<proteinExistence type="predicted"/>
<dbReference type="SMR" id="A0A1J6KBM1"/>
<dbReference type="STRING" id="49451.A0A1J6KBM1"/>
<keyword evidence="9" id="KW-1185">Reference proteome</keyword>
<protein>
    <submittedName>
        <fullName evidence="8">Agamous-like mads-box protein agl65</fullName>
    </submittedName>
</protein>
<dbReference type="GO" id="GO:0005634">
    <property type="term" value="C:nucleus"/>
    <property type="evidence" value="ECO:0007669"/>
    <property type="project" value="UniProtKB-SubCell"/>
</dbReference>
<dbReference type="GO" id="GO:0046983">
    <property type="term" value="F:protein dimerization activity"/>
    <property type="evidence" value="ECO:0007669"/>
    <property type="project" value="InterPro"/>
</dbReference>
<name>A0A1J6KBM1_NICAT</name>
<keyword evidence="3" id="KW-0238">DNA-binding</keyword>
<dbReference type="EMBL" id="MJEQ01002395">
    <property type="protein sequence ID" value="OIT27477.1"/>
    <property type="molecule type" value="Genomic_DNA"/>
</dbReference>
<dbReference type="Proteomes" id="UP000187609">
    <property type="component" value="Unassembled WGS sequence"/>
</dbReference>
<sequence length="305" mass="34519">MGRVRLNMRKLESSSNRQVTYCKRRAGILKKAKEISVVCDSDILLLMFSPTGKPTLFLGERSNFDEIIAKFAQLTPQERAKRKLESLETLRKTFKKLDHDVGVQEFLDASDPSVEELHNQVKVLQSRLTDVEKRLSRQDEQTLTCHPANNSQNIPFPVAPNFLTQGDMGCSGDTSVAECSHVLDSGKELELDRARQTTAMLDDTVWDDLNSIACLRQQLSEPYSYYPCDNLNLLERKSLDSQSEVDLRGYLMDYEIQRNFNLPRSVDSVNNSWDSAAGASAAPILDEKSYPQFLDLFPAARELFA</sequence>
<keyword evidence="4" id="KW-0804">Transcription</keyword>
<keyword evidence="2" id="KW-0805">Transcription regulation</keyword>
<evidence type="ECO:0000256" key="1">
    <source>
        <dbReference type="ARBA" id="ARBA00004123"/>
    </source>
</evidence>
<evidence type="ECO:0000256" key="6">
    <source>
        <dbReference type="SAM" id="Coils"/>
    </source>
</evidence>
<dbReference type="GO" id="GO:0010152">
    <property type="term" value="P:pollen maturation"/>
    <property type="evidence" value="ECO:0007669"/>
    <property type="project" value="UniProtKB-ARBA"/>
</dbReference>
<reference evidence="8" key="1">
    <citation type="submission" date="2016-11" db="EMBL/GenBank/DDBJ databases">
        <title>The genome of Nicotiana attenuata.</title>
        <authorList>
            <person name="Xu S."/>
            <person name="Brockmoeller T."/>
            <person name="Gaquerel E."/>
            <person name="Navarro A."/>
            <person name="Kuhl H."/>
            <person name="Gase K."/>
            <person name="Ling Z."/>
            <person name="Zhou W."/>
            <person name="Kreitzer C."/>
            <person name="Stanke M."/>
            <person name="Tang H."/>
            <person name="Lyons E."/>
            <person name="Pandey P."/>
            <person name="Pandey S.P."/>
            <person name="Timmermann B."/>
            <person name="Baldwin I.T."/>
        </authorList>
    </citation>
    <scope>NUCLEOTIDE SEQUENCE [LARGE SCALE GENOMIC DNA]</scope>
    <source>
        <strain evidence="8">UT</strain>
    </source>
</reference>
<evidence type="ECO:0000256" key="5">
    <source>
        <dbReference type="ARBA" id="ARBA00023242"/>
    </source>
</evidence>
<dbReference type="GO" id="GO:0080092">
    <property type="term" value="P:regulation of pollen tube growth"/>
    <property type="evidence" value="ECO:0007669"/>
    <property type="project" value="UniProtKB-ARBA"/>
</dbReference>
<organism evidence="8 9">
    <name type="scientific">Nicotiana attenuata</name>
    <name type="common">Coyote tobacco</name>
    <dbReference type="NCBI Taxonomy" id="49451"/>
    <lineage>
        <taxon>Eukaryota</taxon>
        <taxon>Viridiplantae</taxon>
        <taxon>Streptophyta</taxon>
        <taxon>Embryophyta</taxon>
        <taxon>Tracheophyta</taxon>
        <taxon>Spermatophyta</taxon>
        <taxon>Magnoliopsida</taxon>
        <taxon>eudicotyledons</taxon>
        <taxon>Gunneridae</taxon>
        <taxon>Pentapetalae</taxon>
        <taxon>asterids</taxon>
        <taxon>lamiids</taxon>
        <taxon>Solanales</taxon>
        <taxon>Solanaceae</taxon>
        <taxon>Nicotianoideae</taxon>
        <taxon>Nicotianeae</taxon>
        <taxon>Nicotiana</taxon>
    </lineage>
</organism>
<dbReference type="OMA" id="IPLPMMI"/>
<dbReference type="PRINTS" id="PR00404">
    <property type="entry name" value="MADSDOMAIN"/>
</dbReference>
<keyword evidence="6" id="KW-0175">Coiled coil</keyword>
<feature type="coiled-coil region" evidence="6">
    <location>
        <begin position="77"/>
        <end position="141"/>
    </location>
</feature>
<feature type="domain" description="MADS-box" evidence="7">
    <location>
        <begin position="1"/>
        <end position="61"/>
    </location>
</feature>
<evidence type="ECO:0000313" key="9">
    <source>
        <dbReference type="Proteomes" id="UP000187609"/>
    </source>
</evidence>
<keyword evidence="5" id="KW-0539">Nucleus</keyword>
<accession>A0A1J6KBM1</accession>
<dbReference type="FunFam" id="3.40.1810.10:FF:000010">
    <property type="entry name" value="Agamous-like MADS-box protein AGL30"/>
    <property type="match status" value="1"/>
</dbReference>
<dbReference type="InterPro" id="IPR050142">
    <property type="entry name" value="MADS-box/MEF2_TF"/>
</dbReference>
<dbReference type="InterPro" id="IPR002100">
    <property type="entry name" value="TF_MADSbox"/>
</dbReference>
<evidence type="ECO:0000256" key="3">
    <source>
        <dbReference type="ARBA" id="ARBA00023125"/>
    </source>
</evidence>
<dbReference type="AlphaFoldDB" id="A0A1J6KBM1"/>
<evidence type="ECO:0000259" key="7">
    <source>
        <dbReference type="PROSITE" id="PS50066"/>
    </source>
</evidence>
<dbReference type="Gramene" id="OIT27477">
    <property type="protein sequence ID" value="OIT27477"/>
    <property type="gene ID" value="A4A49_33197"/>
</dbReference>
<gene>
    <name evidence="8" type="primary">AGL65</name>
    <name evidence="8" type="ORF">A4A49_33197</name>
</gene>
<dbReference type="SMART" id="SM00432">
    <property type="entry name" value="MADS"/>
    <property type="match status" value="1"/>
</dbReference>
<dbReference type="SUPFAM" id="SSF55455">
    <property type="entry name" value="SRF-like"/>
    <property type="match status" value="1"/>
</dbReference>
<dbReference type="GO" id="GO:0003677">
    <property type="term" value="F:DNA binding"/>
    <property type="evidence" value="ECO:0007669"/>
    <property type="project" value="UniProtKB-KW"/>
</dbReference>
<dbReference type="PROSITE" id="PS50066">
    <property type="entry name" value="MADS_BOX_2"/>
    <property type="match status" value="1"/>
</dbReference>
<dbReference type="InterPro" id="IPR036879">
    <property type="entry name" value="TF_MADSbox_sf"/>
</dbReference>
<dbReference type="Gene3D" id="3.40.1810.10">
    <property type="entry name" value="Transcription factor, MADS-box"/>
    <property type="match status" value="1"/>
</dbReference>
<evidence type="ECO:0000313" key="8">
    <source>
        <dbReference type="EMBL" id="OIT27477.1"/>
    </source>
</evidence>
<comment type="caution">
    <text evidence="8">The sequence shown here is derived from an EMBL/GenBank/DDBJ whole genome shotgun (WGS) entry which is preliminary data.</text>
</comment>
<dbReference type="PANTHER" id="PTHR48019">
    <property type="entry name" value="SERUM RESPONSE FACTOR HOMOLOG"/>
    <property type="match status" value="1"/>
</dbReference>
<dbReference type="Pfam" id="PF00319">
    <property type="entry name" value="SRF-TF"/>
    <property type="match status" value="1"/>
</dbReference>
<evidence type="ECO:0000256" key="4">
    <source>
        <dbReference type="ARBA" id="ARBA00023163"/>
    </source>
</evidence>
<evidence type="ECO:0000256" key="2">
    <source>
        <dbReference type="ARBA" id="ARBA00023015"/>
    </source>
</evidence>
<comment type="subcellular location">
    <subcellularLocation>
        <location evidence="1">Nucleus</location>
    </subcellularLocation>
</comment>